<dbReference type="RefSeq" id="WP_078747099.1">
    <property type="nucleotide sequence ID" value="NZ_CP137850.1"/>
</dbReference>
<proteinExistence type="predicted"/>
<sequence length="327" mass="38057">MTEHKKSKQISYKDISTIANVSISTISRYYNGGYVSNKTKRKIASVVKEYEYIPNHGARMIRGKDTSVFAIAPIFGSSLYQYIINGIIAACSRSNKRVITTYSNPSTQEYIETIKYMLSWRPTSLVVFVPEYDDLLFKYLRTIENVAIVVYGYQVDGLSWIIPNEIQGFYDVTMDFYKQLPEDDKKILFLQDRKLLTRQKEKRYAGFLKACQETNAECLKYEISTRKNEKDLKEFIAFAKEHNINNVVCSTHDSFISLATQNQRYFKLTDIGYQSIYDNLKIYSSKIFIDFPLIGLEIENMITNQREKKTLQQKEIDLKLISSVKKD</sequence>
<evidence type="ECO:0000256" key="2">
    <source>
        <dbReference type="ARBA" id="ARBA00023125"/>
    </source>
</evidence>
<keyword evidence="2" id="KW-0238">DNA-binding</keyword>
<dbReference type="SUPFAM" id="SSF47413">
    <property type="entry name" value="lambda repressor-like DNA-binding domains"/>
    <property type="match status" value="1"/>
</dbReference>
<dbReference type="PANTHER" id="PTHR30146">
    <property type="entry name" value="LACI-RELATED TRANSCRIPTIONAL REPRESSOR"/>
    <property type="match status" value="1"/>
</dbReference>
<dbReference type="PANTHER" id="PTHR30146:SF154">
    <property type="entry name" value="TRANSCRIPTION REGULATOR, MEMBER OF GALR FAMILY"/>
    <property type="match status" value="1"/>
</dbReference>
<dbReference type="InterPro" id="IPR028082">
    <property type="entry name" value="Peripla_BP_I"/>
</dbReference>
<dbReference type="Gene3D" id="3.40.50.2300">
    <property type="match status" value="2"/>
</dbReference>
<name>A0A1T4L8L7_9BACT</name>
<dbReference type="PROSITE" id="PS50932">
    <property type="entry name" value="HTH_LACI_2"/>
    <property type="match status" value="1"/>
</dbReference>
<dbReference type="OrthoDB" id="9775433at2"/>
<dbReference type="GO" id="GO:0000976">
    <property type="term" value="F:transcription cis-regulatory region binding"/>
    <property type="evidence" value="ECO:0007669"/>
    <property type="project" value="TreeGrafter"/>
</dbReference>
<dbReference type="Proteomes" id="UP000190389">
    <property type="component" value="Unassembled WGS sequence"/>
</dbReference>
<evidence type="ECO:0000313" key="5">
    <source>
        <dbReference type="EMBL" id="SJZ51079.1"/>
    </source>
</evidence>
<dbReference type="SMART" id="SM00354">
    <property type="entry name" value="HTH_LACI"/>
    <property type="match status" value="1"/>
</dbReference>
<protein>
    <submittedName>
        <fullName evidence="5">Transcriptional regulator, LacI family</fullName>
    </submittedName>
</protein>
<dbReference type="Gene3D" id="1.10.260.40">
    <property type="entry name" value="lambda repressor-like DNA-binding domains"/>
    <property type="match status" value="1"/>
</dbReference>
<evidence type="ECO:0000313" key="6">
    <source>
        <dbReference type="Proteomes" id="UP000190389"/>
    </source>
</evidence>
<dbReference type="InterPro" id="IPR010982">
    <property type="entry name" value="Lambda_DNA-bd_dom_sf"/>
</dbReference>
<dbReference type="AlphaFoldDB" id="A0A1T4L8L7"/>
<dbReference type="Pfam" id="PF00356">
    <property type="entry name" value="LacI"/>
    <property type="match status" value="1"/>
</dbReference>
<organism evidence="5 6">
    <name type="scientific">Mycoplasmopsis verecunda</name>
    <dbReference type="NCBI Taxonomy" id="171291"/>
    <lineage>
        <taxon>Bacteria</taxon>
        <taxon>Bacillati</taxon>
        <taxon>Mycoplasmatota</taxon>
        <taxon>Mycoplasmoidales</taxon>
        <taxon>Metamycoplasmataceae</taxon>
        <taxon>Mycoplasmopsis</taxon>
    </lineage>
</organism>
<evidence type="ECO:0000259" key="4">
    <source>
        <dbReference type="PROSITE" id="PS50932"/>
    </source>
</evidence>
<keyword evidence="6" id="KW-1185">Reference proteome</keyword>
<dbReference type="InterPro" id="IPR000843">
    <property type="entry name" value="HTH_LacI"/>
</dbReference>
<evidence type="ECO:0000256" key="1">
    <source>
        <dbReference type="ARBA" id="ARBA00023015"/>
    </source>
</evidence>
<dbReference type="GO" id="GO:0003700">
    <property type="term" value="F:DNA-binding transcription factor activity"/>
    <property type="evidence" value="ECO:0007669"/>
    <property type="project" value="TreeGrafter"/>
</dbReference>
<dbReference type="EMBL" id="FUXF01000010">
    <property type="protein sequence ID" value="SJZ51079.1"/>
    <property type="molecule type" value="Genomic_DNA"/>
</dbReference>
<dbReference type="CDD" id="cd01392">
    <property type="entry name" value="HTH_LacI"/>
    <property type="match status" value="1"/>
</dbReference>
<keyword evidence="1" id="KW-0805">Transcription regulation</keyword>
<gene>
    <name evidence="5" type="ORF">SAMN02745154_00366</name>
</gene>
<keyword evidence="3" id="KW-0804">Transcription</keyword>
<feature type="domain" description="HTH lacI-type" evidence="4">
    <location>
        <begin position="10"/>
        <end position="63"/>
    </location>
</feature>
<evidence type="ECO:0000256" key="3">
    <source>
        <dbReference type="ARBA" id="ARBA00023163"/>
    </source>
</evidence>
<dbReference type="STRING" id="171291.SAMN02745154_00366"/>
<accession>A0A1T4L8L7</accession>
<reference evidence="6" key="1">
    <citation type="submission" date="2017-02" db="EMBL/GenBank/DDBJ databases">
        <authorList>
            <person name="Varghese N."/>
            <person name="Submissions S."/>
        </authorList>
    </citation>
    <scope>NUCLEOTIDE SEQUENCE [LARGE SCALE GENOMIC DNA]</scope>
    <source>
        <strain evidence="6">ATCC 27862</strain>
    </source>
</reference>
<dbReference type="SUPFAM" id="SSF53822">
    <property type="entry name" value="Periplasmic binding protein-like I"/>
    <property type="match status" value="1"/>
</dbReference>